<name>A0A9Q7APU2_9BACT</name>
<comment type="similarity">
    <text evidence="2">Belongs to the chromate ion transporter (CHR) (TC 2.A.51) family.</text>
</comment>
<accession>A0A9Q7APU2</accession>
<evidence type="ECO:0000256" key="4">
    <source>
        <dbReference type="ARBA" id="ARBA00022692"/>
    </source>
</evidence>
<dbReference type="RefSeq" id="WP_274373123.1">
    <property type="nucleotide sequence ID" value="NZ_CP072943.1"/>
</dbReference>
<evidence type="ECO:0000313" key="9">
    <source>
        <dbReference type="Proteomes" id="UP000671879"/>
    </source>
</evidence>
<dbReference type="InterPro" id="IPR052518">
    <property type="entry name" value="CHR_Transporter"/>
</dbReference>
<feature type="transmembrane region" description="Helical" evidence="7">
    <location>
        <begin position="223"/>
        <end position="243"/>
    </location>
</feature>
<keyword evidence="5 7" id="KW-1133">Transmembrane helix</keyword>
<evidence type="ECO:0000256" key="2">
    <source>
        <dbReference type="ARBA" id="ARBA00005262"/>
    </source>
</evidence>
<gene>
    <name evidence="8" type="ORF">KAR29_11470</name>
</gene>
<feature type="transmembrane region" description="Helical" evidence="7">
    <location>
        <begin position="428"/>
        <end position="448"/>
    </location>
</feature>
<feature type="transmembrane region" description="Helical" evidence="7">
    <location>
        <begin position="463"/>
        <end position="480"/>
    </location>
</feature>
<dbReference type="GO" id="GO:0015109">
    <property type="term" value="F:chromate transmembrane transporter activity"/>
    <property type="evidence" value="ECO:0007669"/>
    <property type="project" value="InterPro"/>
</dbReference>
<keyword evidence="4 7" id="KW-0812">Transmembrane</keyword>
<dbReference type="InterPro" id="IPR003370">
    <property type="entry name" value="Chromate_transpt"/>
</dbReference>
<feature type="transmembrane region" description="Helical" evidence="7">
    <location>
        <begin position="69"/>
        <end position="98"/>
    </location>
</feature>
<dbReference type="PANTHER" id="PTHR43663">
    <property type="entry name" value="CHROMATE TRANSPORT PROTEIN-RELATED"/>
    <property type="match status" value="1"/>
</dbReference>
<proteinExistence type="inferred from homology"/>
<feature type="transmembrane region" description="Helical" evidence="7">
    <location>
        <begin position="110"/>
        <end position="130"/>
    </location>
</feature>
<dbReference type="KEGG" id="aram:KAR29_11470"/>
<evidence type="ECO:0000256" key="6">
    <source>
        <dbReference type="ARBA" id="ARBA00023136"/>
    </source>
</evidence>
<evidence type="ECO:0000313" key="8">
    <source>
        <dbReference type="EMBL" id="QTX31926.1"/>
    </source>
</evidence>
<evidence type="ECO:0000256" key="3">
    <source>
        <dbReference type="ARBA" id="ARBA00022475"/>
    </source>
</evidence>
<protein>
    <submittedName>
        <fullName evidence="8">Chromate transporter</fullName>
    </submittedName>
</protein>
<sequence>MIGTVFWAFLRTGLLGFGGGAAIAPAMHREAVERHGWVSDEAFGDILALSNTLPGPSAPQMAAVIGYQAAGLAGALAAVAALVIPMAAAAVIVISWIFAAVGESASRLLLLKKATVGIFPLVAAMVTRLVSSFFRKGGRELGTTRMIALSALAFLLIDDGRYGPVTMPFSINNAYVILVMIYLSMTNAAPWRPVAKRLAFLPAILFLVMHADPASEWGLSAPWPFKAGVALLLLGLAVAALAATPSCEGRAGTGLSLKATARDLGRLWAVVLPAGAAIVLLSPLLRQGPFLGLMGGMVFTGLMTFGGGPVFIPLAIDLLAGPRSQVFLYSQERLMQYFAIINSLPSPIVTKTAAISGFDMVCDLAGRGIADNGVLAVAGNLSQGTVTFWAVLGGAMMVVAMVLPGITNSLLAYASFDRLKRSPAMQALSLYILPVLIAIFLSVLINFLRTSAATIGAFPGRSALWGLGQTSFLFGLFWWLQGYKKKIPDVAVIAAAMIWGLTVL</sequence>
<feature type="transmembrane region" description="Helical" evidence="7">
    <location>
        <begin position="194"/>
        <end position="211"/>
    </location>
</feature>
<feature type="transmembrane region" description="Helical" evidence="7">
    <location>
        <begin position="6"/>
        <end position="27"/>
    </location>
</feature>
<keyword evidence="3" id="KW-1003">Cell membrane</keyword>
<feature type="transmembrane region" description="Helical" evidence="7">
    <location>
        <begin position="163"/>
        <end position="182"/>
    </location>
</feature>
<evidence type="ECO:0000256" key="1">
    <source>
        <dbReference type="ARBA" id="ARBA00004651"/>
    </source>
</evidence>
<reference evidence="9" key="1">
    <citation type="submission" date="2021-04" db="EMBL/GenBank/DDBJ databases">
        <title>A novel Synergistetes isolate from a pyrite-forming mixed culture.</title>
        <authorList>
            <person name="Bunk B."/>
            <person name="Sproer C."/>
            <person name="Spring S."/>
            <person name="Pester M."/>
        </authorList>
    </citation>
    <scope>NUCLEOTIDE SEQUENCE [LARGE SCALE GENOMIC DNA]</scope>
    <source>
        <strain evidence="9">J.5.4.2-T.3.5.2</strain>
    </source>
</reference>
<keyword evidence="6 7" id="KW-0472">Membrane</keyword>
<dbReference type="PANTHER" id="PTHR43663:SF1">
    <property type="entry name" value="CHROMATE TRANSPORTER"/>
    <property type="match status" value="1"/>
</dbReference>
<dbReference type="Pfam" id="PF02417">
    <property type="entry name" value="Chromate_transp"/>
    <property type="match status" value="2"/>
</dbReference>
<dbReference type="GO" id="GO:0005886">
    <property type="term" value="C:plasma membrane"/>
    <property type="evidence" value="ECO:0007669"/>
    <property type="project" value="UniProtKB-SubCell"/>
</dbReference>
<dbReference type="Proteomes" id="UP000671879">
    <property type="component" value="Chromosome"/>
</dbReference>
<evidence type="ECO:0000256" key="7">
    <source>
        <dbReference type="SAM" id="Phobius"/>
    </source>
</evidence>
<feature type="transmembrane region" description="Helical" evidence="7">
    <location>
        <begin position="264"/>
        <end position="285"/>
    </location>
</feature>
<dbReference type="EMBL" id="CP072943">
    <property type="protein sequence ID" value="QTX31926.1"/>
    <property type="molecule type" value="Genomic_DNA"/>
</dbReference>
<dbReference type="AlphaFoldDB" id="A0A9Q7APU2"/>
<comment type="subcellular location">
    <subcellularLocation>
        <location evidence="1">Cell membrane</location>
        <topology evidence="1">Multi-pass membrane protein</topology>
    </subcellularLocation>
</comment>
<feature type="transmembrane region" description="Helical" evidence="7">
    <location>
        <begin position="291"/>
        <end position="316"/>
    </location>
</feature>
<keyword evidence="9" id="KW-1185">Reference proteome</keyword>
<organism evidence="8 9">
    <name type="scientific">Aminithiophilus ramosus</name>
    <dbReference type="NCBI Taxonomy" id="3029084"/>
    <lineage>
        <taxon>Bacteria</taxon>
        <taxon>Thermotogati</taxon>
        <taxon>Synergistota</taxon>
        <taxon>Synergistia</taxon>
        <taxon>Synergistales</taxon>
        <taxon>Aminithiophilaceae</taxon>
        <taxon>Aminithiophilus</taxon>
    </lineage>
</organism>
<feature type="transmembrane region" description="Helical" evidence="7">
    <location>
        <begin position="388"/>
        <end position="416"/>
    </location>
</feature>
<evidence type="ECO:0000256" key="5">
    <source>
        <dbReference type="ARBA" id="ARBA00022989"/>
    </source>
</evidence>